<comment type="caution">
    <text evidence="5">The sequence shown here is derived from an EMBL/GenBank/DDBJ whole genome shotgun (WGS) entry which is preliminary data.</text>
</comment>
<dbReference type="SMART" id="SM01130">
    <property type="entry name" value="DHDPS"/>
    <property type="match status" value="1"/>
</dbReference>
<dbReference type="InterPro" id="IPR002220">
    <property type="entry name" value="DapA-like"/>
</dbReference>
<dbReference type="GO" id="GO:0008840">
    <property type="term" value="F:4-hydroxy-tetrahydrodipicolinate synthase activity"/>
    <property type="evidence" value="ECO:0007669"/>
    <property type="project" value="TreeGrafter"/>
</dbReference>
<evidence type="ECO:0000256" key="3">
    <source>
        <dbReference type="PIRSR" id="PIRSR001365-1"/>
    </source>
</evidence>
<evidence type="ECO:0000256" key="4">
    <source>
        <dbReference type="PIRSR" id="PIRSR001365-2"/>
    </source>
</evidence>
<dbReference type="OrthoDB" id="350860at2157"/>
<dbReference type="AlphaFoldDB" id="A0A830F936"/>
<dbReference type="CDD" id="cd00408">
    <property type="entry name" value="DHDPS-like"/>
    <property type="match status" value="1"/>
</dbReference>
<evidence type="ECO:0000313" key="6">
    <source>
        <dbReference type="Proteomes" id="UP000628840"/>
    </source>
</evidence>
<name>A0A830F936_9EURY</name>
<dbReference type="PROSITE" id="PS00665">
    <property type="entry name" value="DHDPS_1"/>
    <property type="match status" value="1"/>
</dbReference>
<evidence type="ECO:0000256" key="2">
    <source>
        <dbReference type="ARBA" id="ARBA00023270"/>
    </source>
</evidence>
<dbReference type="PANTHER" id="PTHR12128">
    <property type="entry name" value="DIHYDRODIPICOLINATE SYNTHASE"/>
    <property type="match status" value="1"/>
</dbReference>
<protein>
    <submittedName>
        <fullName evidence="5">4-hydroxy-tetrahydrodipicolinate synthase</fullName>
    </submittedName>
</protein>
<feature type="active site" description="Schiff-base intermediate with substrate" evidence="3">
    <location>
        <position position="161"/>
    </location>
</feature>
<keyword evidence="6" id="KW-1185">Reference proteome</keyword>
<dbReference type="InterPro" id="IPR013785">
    <property type="entry name" value="Aldolase_TIM"/>
</dbReference>
<feature type="active site" description="Proton donor/acceptor" evidence="3">
    <location>
        <position position="133"/>
    </location>
</feature>
<dbReference type="RefSeq" id="WP_188881275.1">
    <property type="nucleotide sequence ID" value="NZ_BMPF01000002.1"/>
</dbReference>
<dbReference type="GO" id="GO:0008675">
    <property type="term" value="F:2-dehydro-3-deoxy-phosphogluconate aldolase activity"/>
    <property type="evidence" value="ECO:0007669"/>
    <property type="project" value="UniProtKB-ARBA"/>
</dbReference>
<dbReference type="PROSITE" id="PS00666">
    <property type="entry name" value="DHDPS_2"/>
    <property type="match status" value="1"/>
</dbReference>
<gene>
    <name evidence="5" type="ORF">GCM10009037_13720</name>
</gene>
<feature type="binding site" evidence="4">
    <location>
        <position position="203"/>
    </location>
    <ligand>
        <name>pyruvate</name>
        <dbReference type="ChEBI" id="CHEBI:15361"/>
    </ligand>
</feature>
<organism evidence="5 6">
    <name type="scientific">Halarchaeum grantii</name>
    <dbReference type="NCBI Taxonomy" id="1193105"/>
    <lineage>
        <taxon>Archaea</taxon>
        <taxon>Methanobacteriati</taxon>
        <taxon>Methanobacteriota</taxon>
        <taxon>Stenosarchaea group</taxon>
        <taxon>Halobacteria</taxon>
        <taxon>Halobacteriales</taxon>
        <taxon>Halobacteriaceae</taxon>
    </lineage>
</organism>
<dbReference type="InterPro" id="IPR020624">
    <property type="entry name" value="Schiff_base-form_aldolases_CS"/>
</dbReference>
<feature type="binding site" evidence="4">
    <location>
        <position position="44"/>
    </location>
    <ligand>
        <name>pyruvate</name>
        <dbReference type="ChEBI" id="CHEBI:15361"/>
    </ligand>
</feature>
<dbReference type="PANTHER" id="PTHR12128:SF66">
    <property type="entry name" value="4-HYDROXY-2-OXOGLUTARATE ALDOLASE, MITOCHONDRIAL"/>
    <property type="match status" value="1"/>
</dbReference>
<proteinExistence type="predicted"/>
<dbReference type="Pfam" id="PF00701">
    <property type="entry name" value="DHDPS"/>
    <property type="match status" value="1"/>
</dbReference>
<evidence type="ECO:0000313" key="5">
    <source>
        <dbReference type="EMBL" id="GGL31226.1"/>
    </source>
</evidence>
<keyword evidence="1" id="KW-0456">Lyase</keyword>
<dbReference type="SUPFAM" id="SSF51569">
    <property type="entry name" value="Aldolase"/>
    <property type="match status" value="1"/>
</dbReference>
<dbReference type="Gene3D" id="3.20.20.70">
    <property type="entry name" value="Aldolase class I"/>
    <property type="match status" value="1"/>
</dbReference>
<reference evidence="5 6" key="1">
    <citation type="journal article" date="2019" name="Int. J. Syst. Evol. Microbiol.">
        <title>The Global Catalogue of Microorganisms (GCM) 10K type strain sequencing project: providing services to taxonomists for standard genome sequencing and annotation.</title>
        <authorList>
            <consortium name="The Broad Institute Genomics Platform"/>
            <consortium name="The Broad Institute Genome Sequencing Center for Infectious Disease"/>
            <person name="Wu L."/>
            <person name="Ma J."/>
        </authorList>
    </citation>
    <scope>NUCLEOTIDE SEQUENCE [LARGE SCALE GENOMIC DNA]</scope>
    <source>
        <strain evidence="5 6">JCM 19585</strain>
    </source>
</reference>
<evidence type="ECO:0000256" key="1">
    <source>
        <dbReference type="ARBA" id="ARBA00023239"/>
    </source>
</evidence>
<dbReference type="EMBL" id="BMPF01000002">
    <property type="protein sequence ID" value="GGL31226.1"/>
    <property type="molecule type" value="Genomic_DNA"/>
</dbReference>
<dbReference type="PRINTS" id="PR00146">
    <property type="entry name" value="DHPICSNTHASE"/>
</dbReference>
<dbReference type="GO" id="GO:0044281">
    <property type="term" value="P:small molecule metabolic process"/>
    <property type="evidence" value="ECO:0007669"/>
    <property type="project" value="UniProtKB-ARBA"/>
</dbReference>
<dbReference type="PIRSF" id="PIRSF001365">
    <property type="entry name" value="DHDPS"/>
    <property type="match status" value="1"/>
</dbReference>
<sequence>MTDVLCPLVTPFDAEGDVDLAALDAVVDGVLEAGLDGLVPCGTTGEFASMTRAENRAVLDRVRTRAGDDTTVIAGAGATSVADTLDALAFADDAGADAGLIVLPYFHTANAPAGAERFLQRVADDSPLPLYLYNIPACTGAEIPVDVVADLAAHDAVVGLKDSGGDFGYFTDVLAAVPDDFAVYQGVDGQLVPAGLMDASGGINALSNAVPEVFAAVRDALDAGDDERARDLHRECLTPLFAHCAEHGFAPATKAALAARGRLPNAAVRPPLVELDADARADVAAAVDAALERVA</sequence>
<dbReference type="Proteomes" id="UP000628840">
    <property type="component" value="Unassembled WGS sequence"/>
</dbReference>
<dbReference type="InterPro" id="IPR020625">
    <property type="entry name" value="Schiff_base-form_aldolases_AS"/>
</dbReference>
<keyword evidence="2" id="KW-0704">Schiff base</keyword>
<accession>A0A830F936</accession>